<dbReference type="Pfam" id="PF13489">
    <property type="entry name" value="Methyltransf_23"/>
    <property type="match status" value="1"/>
</dbReference>
<organism evidence="1 2">
    <name type="scientific">Sphingomonas oligophenolica</name>
    <dbReference type="NCBI Taxonomy" id="301154"/>
    <lineage>
        <taxon>Bacteria</taxon>
        <taxon>Pseudomonadati</taxon>
        <taxon>Pseudomonadota</taxon>
        <taxon>Alphaproteobacteria</taxon>
        <taxon>Sphingomonadales</taxon>
        <taxon>Sphingomonadaceae</taxon>
        <taxon>Sphingomonas</taxon>
    </lineage>
</organism>
<dbReference type="PANTHER" id="PTHR43861">
    <property type="entry name" value="TRANS-ACONITATE 2-METHYLTRANSFERASE-RELATED"/>
    <property type="match status" value="1"/>
</dbReference>
<dbReference type="EMBL" id="JBDIME010000055">
    <property type="protein sequence ID" value="MEN2793586.1"/>
    <property type="molecule type" value="Genomic_DNA"/>
</dbReference>
<keyword evidence="1" id="KW-0489">Methyltransferase</keyword>
<dbReference type="Proteomes" id="UP001419910">
    <property type="component" value="Unassembled WGS sequence"/>
</dbReference>
<sequence length="312" mass="34436">MVDKCIVCGSDTSVAHSFKGSFIRSALTKYFRETPGPGVPIPDVEILKCTQCSLEFCKGMQPGDNIFYDWITKQAGYYPEFRWEWASVLKIFAEAAEDREIQILDVGCGGGTFLKLAREIPNVKVVGVDMTSQSVEDCKAAGLDVVCGDIEEFHRQRPEDRFDFVVSFHCIEHVSDPVSLTREMASLLADNGALLVSAPLSPMSFETIWFDPLNFPPHHLSRWSVAALEKLGQQVNLTAEINSNPAGSNRSRASRALALSKIGPSATRPQTWACSILNPMEFIKEFGRQKARPQLNGVSLGNTFLAVFRVAA</sequence>
<evidence type="ECO:0000313" key="2">
    <source>
        <dbReference type="Proteomes" id="UP001419910"/>
    </source>
</evidence>
<keyword evidence="2" id="KW-1185">Reference proteome</keyword>
<name>A0ABU9YCR1_9SPHN</name>
<evidence type="ECO:0000313" key="1">
    <source>
        <dbReference type="EMBL" id="MEN2793586.1"/>
    </source>
</evidence>
<reference evidence="1 2" key="1">
    <citation type="submission" date="2024-05" db="EMBL/GenBank/DDBJ databases">
        <authorList>
            <person name="Liu Q."/>
            <person name="Xin Y.-H."/>
        </authorList>
    </citation>
    <scope>NUCLEOTIDE SEQUENCE [LARGE SCALE GENOMIC DNA]</scope>
    <source>
        <strain evidence="1 2">CGMCC 1.10181</strain>
    </source>
</reference>
<dbReference type="InterPro" id="IPR029063">
    <property type="entry name" value="SAM-dependent_MTases_sf"/>
</dbReference>
<dbReference type="GO" id="GO:0032259">
    <property type="term" value="P:methylation"/>
    <property type="evidence" value="ECO:0007669"/>
    <property type="project" value="UniProtKB-KW"/>
</dbReference>
<protein>
    <submittedName>
        <fullName evidence="1">Class I SAM-dependent methyltransferase</fullName>
        <ecNumber evidence="1">2.1.1.-</ecNumber>
    </submittedName>
</protein>
<dbReference type="Gene3D" id="3.40.50.150">
    <property type="entry name" value="Vaccinia Virus protein VP39"/>
    <property type="match status" value="1"/>
</dbReference>
<dbReference type="GO" id="GO:0008168">
    <property type="term" value="F:methyltransferase activity"/>
    <property type="evidence" value="ECO:0007669"/>
    <property type="project" value="UniProtKB-KW"/>
</dbReference>
<dbReference type="EC" id="2.1.1.-" evidence="1"/>
<dbReference type="CDD" id="cd02440">
    <property type="entry name" value="AdoMet_MTases"/>
    <property type="match status" value="1"/>
</dbReference>
<gene>
    <name evidence="1" type="ORF">ABC974_28480</name>
</gene>
<dbReference type="PANTHER" id="PTHR43861:SF6">
    <property type="entry name" value="METHYLTRANSFERASE TYPE 11"/>
    <property type="match status" value="1"/>
</dbReference>
<proteinExistence type="predicted"/>
<dbReference type="SUPFAM" id="SSF53335">
    <property type="entry name" value="S-adenosyl-L-methionine-dependent methyltransferases"/>
    <property type="match status" value="1"/>
</dbReference>
<accession>A0ABU9YCR1</accession>
<comment type="caution">
    <text evidence="1">The sequence shown here is derived from an EMBL/GenBank/DDBJ whole genome shotgun (WGS) entry which is preliminary data.</text>
</comment>
<dbReference type="RefSeq" id="WP_343891448.1">
    <property type="nucleotide sequence ID" value="NZ_BAAAEH010000042.1"/>
</dbReference>
<keyword evidence="1" id="KW-0808">Transferase</keyword>